<evidence type="ECO:0000256" key="1">
    <source>
        <dbReference type="ARBA" id="ARBA00022387"/>
    </source>
</evidence>
<evidence type="ECO:0000256" key="5">
    <source>
        <dbReference type="SAM" id="Coils"/>
    </source>
</evidence>
<dbReference type="STRING" id="36087.A0A077ZFW2"/>
<evidence type="ECO:0000259" key="7">
    <source>
        <dbReference type="PROSITE" id="PS51914"/>
    </source>
</evidence>
<reference evidence="8" key="2">
    <citation type="submission" date="2014-03" db="EMBL/GenBank/DDBJ databases">
        <title>The whipworm genome and dual-species transcriptomics of an intimate host-pathogen interaction.</title>
        <authorList>
            <person name="Foth B.J."/>
            <person name="Tsai I.J."/>
            <person name="Reid A.J."/>
            <person name="Bancroft A.J."/>
            <person name="Nichol S."/>
            <person name="Tracey A."/>
            <person name="Holroyd N."/>
            <person name="Cotton J.A."/>
            <person name="Stanley E.J."/>
            <person name="Zarowiecki M."/>
            <person name="Liu J.Z."/>
            <person name="Huckvale T."/>
            <person name="Cooper P.J."/>
            <person name="Grencis R.K."/>
            <person name="Berriman M."/>
        </authorList>
    </citation>
    <scope>NUCLEOTIDE SEQUENCE [LARGE SCALE GENOMIC DNA]</scope>
</reference>
<dbReference type="EMBL" id="HG806177">
    <property type="protein sequence ID" value="CDW57545.1"/>
    <property type="molecule type" value="Genomic_DNA"/>
</dbReference>
<dbReference type="PANTHER" id="PTHR12630:SF1">
    <property type="entry name" value="GLUCOSIDASE 2 SUBUNIT BETA"/>
    <property type="match status" value="1"/>
</dbReference>
<keyword evidence="6" id="KW-0812">Transmembrane</keyword>
<dbReference type="InterPro" id="IPR036607">
    <property type="entry name" value="PRKCSH"/>
</dbReference>
<dbReference type="GO" id="GO:0017177">
    <property type="term" value="C:glucosidase II complex"/>
    <property type="evidence" value="ECO:0007669"/>
    <property type="project" value="TreeGrafter"/>
</dbReference>
<evidence type="ECO:0000256" key="2">
    <source>
        <dbReference type="ARBA" id="ARBA00022729"/>
    </source>
</evidence>
<organism evidence="8 9">
    <name type="scientific">Trichuris trichiura</name>
    <name type="common">Whipworm</name>
    <name type="synonym">Trichocephalus trichiurus</name>
    <dbReference type="NCBI Taxonomy" id="36087"/>
    <lineage>
        <taxon>Eukaryota</taxon>
        <taxon>Metazoa</taxon>
        <taxon>Ecdysozoa</taxon>
        <taxon>Nematoda</taxon>
        <taxon>Enoplea</taxon>
        <taxon>Dorylaimia</taxon>
        <taxon>Trichinellida</taxon>
        <taxon>Trichuridae</taxon>
        <taxon>Trichuris</taxon>
    </lineage>
</organism>
<dbReference type="Gene3D" id="4.10.400.10">
    <property type="entry name" value="Low-density Lipoprotein Receptor"/>
    <property type="match status" value="2"/>
</dbReference>
<gene>
    <name evidence="8" type="ORF">TTRE_0000583701</name>
</gene>
<dbReference type="PROSITE" id="PS51914">
    <property type="entry name" value="MRH"/>
    <property type="match status" value="1"/>
</dbReference>
<dbReference type="Pfam" id="PF12999">
    <property type="entry name" value="PRKCSH-like"/>
    <property type="match status" value="1"/>
</dbReference>
<dbReference type="Proteomes" id="UP000030665">
    <property type="component" value="Unassembled WGS sequence"/>
</dbReference>
<sequence>MISCSFLLRFICISAFICCVLCGTNVNRLRKFLYKEGKDFTCLDGSLTISFDWVNDDYCDCPDGSDEPGTSACPQGSFHCPNLGAAAMNIPSSRVNDMICDCCDGSDEWAGHVKCPNLCEELGRRLKAEREQKVALHREGYATRLKMAEEAKKEKQDKQVSMKIFKTQLLCFSYRITVDELQSRLEFDDNSDGVVTVEEAMAKLAFSLFDLYYFMIFFCRICLAMLAKLTQMFLSMKCGKELSSDITADEARNKYQEILDNKSTIEHEIRYSTCVCDLFKHTACREIKALLSIDFGPDFALLPLYKECFEVRDSQYTYKLCLFDEAFQITVAFIETSVRKQLYENGQSCWNGPTRTTTVVMECGSDSTLRSATEPSMCEYLLTFQTPAACEPPDSLHHEHEL</sequence>
<dbReference type="SUPFAM" id="SSF57424">
    <property type="entry name" value="LDL receptor-like module"/>
    <property type="match status" value="1"/>
</dbReference>
<dbReference type="Gene3D" id="2.70.130.10">
    <property type="entry name" value="Mannose-6-phosphate receptor binding domain"/>
    <property type="match status" value="1"/>
</dbReference>
<dbReference type="GO" id="GO:0006491">
    <property type="term" value="P:N-glycan processing"/>
    <property type="evidence" value="ECO:0007669"/>
    <property type="project" value="TreeGrafter"/>
</dbReference>
<dbReference type="InterPro" id="IPR039794">
    <property type="entry name" value="Gtb1-like"/>
</dbReference>
<evidence type="ECO:0000256" key="3">
    <source>
        <dbReference type="ARBA" id="ARBA00022824"/>
    </source>
</evidence>
<feature type="transmembrane region" description="Helical" evidence="6">
    <location>
        <begin position="211"/>
        <end position="234"/>
    </location>
</feature>
<accession>A0A077ZFW2</accession>
<proteinExistence type="predicted"/>
<keyword evidence="4" id="KW-1015">Disulfide bond</keyword>
<feature type="transmembrane region" description="Helical" evidence="6">
    <location>
        <begin position="6"/>
        <end position="26"/>
    </location>
</feature>
<dbReference type="PANTHER" id="PTHR12630">
    <property type="entry name" value="N-LINKED OLIGOSACCHARIDE PROCESSING"/>
    <property type="match status" value="1"/>
</dbReference>
<evidence type="ECO:0000256" key="6">
    <source>
        <dbReference type="SAM" id="Phobius"/>
    </source>
</evidence>
<dbReference type="InterPro" id="IPR036055">
    <property type="entry name" value="LDL_receptor-like_sf"/>
</dbReference>
<dbReference type="InterPro" id="IPR028146">
    <property type="entry name" value="PRKCSH_N"/>
</dbReference>
<dbReference type="InterPro" id="IPR044865">
    <property type="entry name" value="MRH_dom"/>
</dbReference>
<evidence type="ECO:0000313" key="9">
    <source>
        <dbReference type="Proteomes" id="UP000030665"/>
    </source>
</evidence>
<keyword evidence="6" id="KW-1133">Transmembrane helix</keyword>
<reference evidence="8" key="1">
    <citation type="submission" date="2014-01" db="EMBL/GenBank/DDBJ databases">
        <authorList>
            <person name="Aslett M."/>
        </authorList>
    </citation>
    <scope>NUCLEOTIDE SEQUENCE</scope>
</reference>
<dbReference type="InterPro" id="IPR009011">
    <property type="entry name" value="Man6P_isomerase_rcpt-bd_dom_sf"/>
</dbReference>
<keyword evidence="2" id="KW-0732">Signal</keyword>
<dbReference type="AlphaFoldDB" id="A0A077ZFW2"/>
<feature type="domain" description="MRH" evidence="7">
    <location>
        <begin position="306"/>
        <end position="392"/>
    </location>
</feature>
<evidence type="ECO:0000256" key="4">
    <source>
        <dbReference type="ARBA" id="ARBA00023157"/>
    </source>
</evidence>
<feature type="coiled-coil region" evidence="5">
    <location>
        <begin position="119"/>
        <end position="158"/>
    </location>
</feature>
<dbReference type="Pfam" id="PF13015">
    <property type="entry name" value="PRKCSH_1"/>
    <property type="match status" value="1"/>
</dbReference>
<keyword evidence="6" id="KW-0472">Membrane</keyword>
<keyword evidence="5" id="KW-0175">Coiled coil</keyword>
<evidence type="ECO:0000313" key="8">
    <source>
        <dbReference type="EMBL" id="CDW57545.1"/>
    </source>
</evidence>
<keyword evidence="3" id="KW-0256">Endoplasmic reticulum</keyword>
<protein>
    <recommendedName>
        <fullName evidence="1">Glucosidase 2 subunit beta</fullName>
    </recommendedName>
</protein>
<name>A0A077ZFW2_TRITR</name>
<keyword evidence="9" id="KW-1185">Reference proteome</keyword>
<dbReference type="OrthoDB" id="28322at2759"/>
<dbReference type="SUPFAM" id="SSF50911">
    <property type="entry name" value="Mannose 6-phosphate receptor domain"/>
    <property type="match status" value="1"/>
</dbReference>